<evidence type="ECO:0000259" key="1">
    <source>
        <dbReference type="PROSITE" id="PS51340"/>
    </source>
</evidence>
<dbReference type="SUPFAM" id="SSF50800">
    <property type="entry name" value="PK beta-barrel domain-like"/>
    <property type="match status" value="1"/>
</dbReference>
<dbReference type="Pfam" id="PF03475">
    <property type="entry name" value="YiiM_3-alpha"/>
    <property type="match status" value="1"/>
</dbReference>
<accession>A0A380W6T3</accession>
<dbReference type="Gene3D" id="2.40.33.20">
    <property type="entry name" value="PK beta-barrel domain-like"/>
    <property type="match status" value="1"/>
</dbReference>
<proteinExistence type="predicted"/>
<organism evidence="2 3">
    <name type="scientific">Afipia felis</name>
    <name type="common">Cat scratch disease bacillus</name>
    <dbReference type="NCBI Taxonomy" id="1035"/>
    <lineage>
        <taxon>Bacteria</taxon>
        <taxon>Pseudomonadati</taxon>
        <taxon>Pseudomonadota</taxon>
        <taxon>Alphaproteobacteria</taxon>
        <taxon>Hyphomicrobiales</taxon>
        <taxon>Nitrobacteraceae</taxon>
        <taxon>Afipia</taxon>
    </lineage>
</organism>
<dbReference type="InterPro" id="IPR011037">
    <property type="entry name" value="Pyrv_Knase-like_insert_dom_sf"/>
</dbReference>
<dbReference type="PROSITE" id="PS51340">
    <property type="entry name" value="MOSC"/>
    <property type="match status" value="1"/>
</dbReference>
<reference evidence="2 3" key="1">
    <citation type="submission" date="2018-06" db="EMBL/GenBank/DDBJ databases">
        <authorList>
            <consortium name="Pathogen Informatics"/>
            <person name="Doyle S."/>
        </authorList>
    </citation>
    <scope>NUCLEOTIDE SEQUENCE [LARGE SCALE GENOMIC DNA]</scope>
    <source>
        <strain evidence="2 3">NCTC12722</strain>
    </source>
</reference>
<feature type="domain" description="MOSC" evidence="1">
    <location>
        <begin position="29"/>
        <end position="166"/>
    </location>
</feature>
<dbReference type="GO" id="GO:0003824">
    <property type="term" value="F:catalytic activity"/>
    <property type="evidence" value="ECO:0007669"/>
    <property type="project" value="InterPro"/>
</dbReference>
<dbReference type="PANTHER" id="PTHR30212">
    <property type="entry name" value="PROTEIN YIIM"/>
    <property type="match status" value="1"/>
</dbReference>
<dbReference type="Pfam" id="PF03473">
    <property type="entry name" value="MOSC"/>
    <property type="match status" value="1"/>
</dbReference>
<dbReference type="EMBL" id="UIGB01000001">
    <property type="protein sequence ID" value="SUU84622.1"/>
    <property type="molecule type" value="Genomic_DNA"/>
</dbReference>
<name>A0A380W6T3_AFIFE</name>
<dbReference type="Proteomes" id="UP000254343">
    <property type="component" value="Unassembled WGS sequence"/>
</dbReference>
<dbReference type="AlphaFoldDB" id="A0A380W6T3"/>
<protein>
    <submittedName>
        <fullName evidence="2">6-N-hydroxylaminopurine resistance protein</fullName>
    </submittedName>
</protein>
<gene>
    <name evidence="2" type="primary">yiiM</name>
    <name evidence="2" type="ORF">NCTC12722_01820</name>
</gene>
<dbReference type="InterPro" id="IPR005163">
    <property type="entry name" value="Tri_helical_YiiM-like"/>
</dbReference>
<evidence type="ECO:0000313" key="2">
    <source>
        <dbReference type="EMBL" id="SUU84622.1"/>
    </source>
</evidence>
<evidence type="ECO:0000313" key="3">
    <source>
        <dbReference type="Proteomes" id="UP000254343"/>
    </source>
</evidence>
<dbReference type="InterPro" id="IPR052353">
    <property type="entry name" value="Benzoxazolinone_Detox_Enz"/>
</dbReference>
<dbReference type="PANTHER" id="PTHR30212:SF2">
    <property type="entry name" value="PROTEIN YIIM"/>
    <property type="match status" value="1"/>
</dbReference>
<sequence>MTGFKILELRIGRAAPLGASGALSAIEKHKVEGALAAGPLGLDGDEQADRKHHGGPDKAIHAYAVSHLPGWANELPAQAERFRPGAFGENLVIGGASEADICLGDRWRIGSTLVEVSQGRQPCWKLNWRFEVPDMARRVQESGRTGWYFRVIEPGVIAAGDRGTLVTRPHAAWTLTRTSHLLYHDRMNRPALAELAKLPGLPENLATSGGSAAVFRPDGGLVAPPRYVSVVRRFLRLDFVNQHGAACSQMAVESELEPTAA</sequence>
<dbReference type="InterPro" id="IPR005302">
    <property type="entry name" value="MoCF_Sase_C"/>
</dbReference>
<dbReference type="GO" id="GO:0030170">
    <property type="term" value="F:pyridoxal phosphate binding"/>
    <property type="evidence" value="ECO:0007669"/>
    <property type="project" value="InterPro"/>
</dbReference>
<dbReference type="GO" id="GO:0030151">
    <property type="term" value="F:molybdenum ion binding"/>
    <property type="evidence" value="ECO:0007669"/>
    <property type="project" value="InterPro"/>
</dbReference>